<dbReference type="NCBIfam" id="TIGR03824">
    <property type="entry name" value="FlgM_jcvi"/>
    <property type="match status" value="1"/>
</dbReference>
<evidence type="ECO:0000256" key="9">
    <source>
        <dbReference type="SAM" id="MobiDB-lite"/>
    </source>
</evidence>
<keyword evidence="6" id="KW-0804">Transcription</keyword>
<reference evidence="11 12" key="1">
    <citation type="submission" date="2010-12" db="EMBL/GenBank/DDBJ databases">
        <title>Complete sequence of Desulfurispirillum indicum S5.</title>
        <authorList>
            <consortium name="US DOE Joint Genome Institute"/>
            <person name="Lucas S."/>
            <person name="Copeland A."/>
            <person name="Lapidus A."/>
            <person name="Cheng J.-F."/>
            <person name="Goodwin L."/>
            <person name="Pitluck S."/>
            <person name="Chertkov O."/>
            <person name="Held B."/>
            <person name="Detter J.C."/>
            <person name="Han C."/>
            <person name="Tapia R."/>
            <person name="Land M."/>
            <person name="Hauser L."/>
            <person name="Kyrpides N."/>
            <person name="Ivanova N."/>
            <person name="Mikhailova N."/>
            <person name="Haggblom M."/>
            <person name="Rauschenbach I."/>
            <person name="Bini E."/>
            <person name="Woyke T."/>
        </authorList>
    </citation>
    <scope>NUCLEOTIDE SEQUENCE [LARGE SCALE GENOMIC DNA]</scope>
    <source>
        <strain evidence="12">ATCC BAA-1389 / DSM 22839 / S5</strain>
    </source>
</reference>
<evidence type="ECO:0000256" key="2">
    <source>
        <dbReference type="ARBA" id="ARBA00017823"/>
    </source>
</evidence>
<dbReference type="HOGENOM" id="CLU_2301273_0_0_0"/>
<dbReference type="Pfam" id="PF04316">
    <property type="entry name" value="FlgM"/>
    <property type="match status" value="1"/>
</dbReference>
<protein>
    <recommendedName>
        <fullName evidence="2">Negative regulator of flagellin synthesis</fullName>
    </recommendedName>
    <alternativeName>
        <fullName evidence="8">Anti-sigma-28 factor</fullName>
    </alternativeName>
</protein>
<dbReference type="OrthoDB" id="9797114at2"/>
<dbReference type="AlphaFoldDB" id="E6W2E3"/>
<evidence type="ECO:0000259" key="10">
    <source>
        <dbReference type="Pfam" id="PF04316"/>
    </source>
</evidence>
<evidence type="ECO:0000256" key="8">
    <source>
        <dbReference type="ARBA" id="ARBA00030117"/>
    </source>
</evidence>
<evidence type="ECO:0000256" key="5">
    <source>
        <dbReference type="ARBA" id="ARBA00023015"/>
    </source>
</evidence>
<accession>E6W2E3</accession>
<evidence type="ECO:0000256" key="4">
    <source>
        <dbReference type="ARBA" id="ARBA00022795"/>
    </source>
</evidence>
<gene>
    <name evidence="11" type="ordered locus">Selin_1966</name>
</gene>
<name>E6W2E3_DESIS</name>
<dbReference type="InterPro" id="IPR035890">
    <property type="entry name" value="Anti-sigma-28_factor_FlgM_sf"/>
</dbReference>
<dbReference type="KEGG" id="din:Selin_1966"/>
<dbReference type="STRING" id="653733.Selin_1966"/>
<dbReference type="SUPFAM" id="SSF101498">
    <property type="entry name" value="Anti-sigma factor FlgM"/>
    <property type="match status" value="1"/>
</dbReference>
<evidence type="ECO:0000313" key="12">
    <source>
        <dbReference type="Proteomes" id="UP000002572"/>
    </source>
</evidence>
<sequence>MKVNGYGSSSIDAYLKNNRTQGKSRGDEAVQGKEGAGGNADKIHFSGTYMDVAKATKVASDAPEVRDERVETLKAAIQRGDYRYNLDMLAAKLAEVLGKK</sequence>
<keyword evidence="5" id="KW-0805">Transcription regulation</keyword>
<feature type="compositionally biased region" description="Polar residues" evidence="9">
    <location>
        <begin position="1"/>
        <end position="23"/>
    </location>
</feature>
<feature type="domain" description="Anti-sigma-28 factor FlgM C-terminal" evidence="10">
    <location>
        <begin position="41"/>
        <end position="94"/>
    </location>
</feature>
<dbReference type="GO" id="GO:0045892">
    <property type="term" value="P:negative regulation of DNA-templated transcription"/>
    <property type="evidence" value="ECO:0007669"/>
    <property type="project" value="InterPro"/>
</dbReference>
<evidence type="ECO:0000256" key="7">
    <source>
        <dbReference type="ARBA" id="ARBA00024739"/>
    </source>
</evidence>
<dbReference type="InterPro" id="IPR007412">
    <property type="entry name" value="FlgM"/>
</dbReference>
<evidence type="ECO:0000256" key="3">
    <source>
        <dbReference type="ARBA" id="ARBA00022491"/>
    </source>
</evidence>
<evidence type="ECO:0000313" key="11">
    <source>
        <dbReference type="EMBL" id="ADU66693.1"/>
    </source>
</evidence>
<proteinExistence type="inferred from homology"/>
<feature type="region of interest" description="Disordered" evidence="9">
    <location>
        <begin position="1"/>
        <end position="42"/>
    </location>
</feature>
<organism evidence="11 12">
    <name type="scientific">Desulfurispirillum indicum (strain ATCC BAA-1389 / DSM 22839 / S5)</name>
    <dbReference type="NCBI Taxonomy" id="653733"/>
    <lineage>
        <taxon>Bacteria</taxon>
        <taxon>Pseudomonadati</taxon>
        <taxon>Chrysiogenota</taxon>
        <taxon>Chrysiogenia</taxon>
        <taxon>Chrysiogenales</taxon>
        <taxon>Chrysiogenaceae</taxon>
        <taxon>Desulfurispirillum</taxon>
    </lineage>
</organism>
<keyword evidence="3" id="KW-0678">Repressor</keyword>
<keyword evidence="4" id="KW-1005">Bacterial flagellum biogenesis</keyword>
<evidence type="ECO:0000256" key="6">
    <source>
        <dbReference type="ARBA" id="ARBA00023163"/>
    </source>
</evidence>
<dbReference type="eggNOG" id="COG2747">
    <property type="taxonomic scope" value="Bacteria"/>
</dbReference>
<dbReference type="InParanoid" id="E6W2E3"/>
<dbReference type="RefSeq" id="WP_013506573.1">
    <property type="nucleotide sequence ID" value="NC_014836.1"/>
</dbReference>
<comment type="function">
    <text evidence="7">Responsible for the coupling of flagellin expression to flagellar assembly by preventing expression of the flagellin genes when a component of the middle class of proteins is defective. It negatively regulates flagellar genes by inhibiting the activity of FliA by directly binding to FliA.</text>
</comment>
<comment type="similarity">
    <text evidence="1">Belongs to the FlgM family.</text>
</comment>
<dbReference type="InterPro" id="IPR031316">
    <property type="entry name" value="FlgM_C"/>
</dbReference>
<dbReference type="EMBL" id="CP002432">
    <property type="protein sequence ID" value="ADU66693.1"/>
    <property type="molecule type" value="Genomic_DNA"/>
</dbReference>
<evidence type="ECO:0000256" key="1">
    <source>
        <dbReference type="ARBA" id="ARBA00005322"/>
    </source>
</evidence>
<keyword evidence="12" id="KW-1185">Reference proteome</keyword>
<dbReference type="Proteomes" id="UP000002572">
    <property type="component" value="Chromosome"/>
</dbReference>
<dbReference type="GO" id="GO:0044781">
    <property type="term" value="P:bacterial-type flagellum organization"/>
    <property type="evidence" value="ECO:0007669"/>
    <property type="project" value="UniProtKB-KW"/>
</dbReference>